<evidence type="ECO:0008006" key="4">
    <source>
        <dbReference type="Google" id="ProtNLM"/>
    </source>
</evidence>
<protein>
    <recommendedName>
        <fullName evidence="4">Secreted protein</fullName>
    </recommendedName>
</protein>
<dbReference type="EMBL" id="JAVFWL010000005">
    <property type="protein sequence ID" value="KAK6754355.1"/>
    <property type="molecule type" value="Genomic_DNA"/>
</dbReference>
<evidence type="ECO:0000256" key="1">
    <source>
        <dbReference type="SAM" id="SignalP"/>
    </source>
</evidence>
<evidence type="ECO:0000313" key="2">
    <source>
        <dbReference type="EMBL" id="KAK6754355.1"/>
    </source>
</evidence>
<dbReference type="Proteomes" id="UP001303046">
    <property type="component" value="Unassembled WGS sequence"/>
</dbReference>
<dbReference type="InterPro" id="IPR035109">
    <property type="entry name" value="ASPR"/>
</dbReference>
<sequence length="136" mass="15858">MYQWAPFFLMLAFCRLGNFQEAPSCPENDQFTLNSTIRKQLYDRISKLHPSLKYDCGLESMGGLALNDPNKNMESLKPKKVLTYYVFGQSGANLERAIRLFVGKYRNEIKKLEKEEHFGCNYINANDKHQFICVFE</sequence>
<organism evidence="2 3">
    <name type="scientific">Necator americanus</name>
    <name type="common">Human hookworm</name>
    <dbReference type="NCBI Taxonomy" id="51031"/>
    <lineage>
        <taxon>Eukaryota</taxon>
        <taxon>Metazoa</taxon>
        <taxon>Ecdysozoa</taxon>
        <taxon>Nematoda</taxon>
        <taxon>Chromadorea</taxon>
        <taxon>Rhabditida</taxon>
        <taxon>Rhabditina</taxon>
        <taxon>Rhabditomorpha</taxon>
        <taxon>Strongyloidea</taxon>
        <taxon>Ancylostomatidae</taxon>
        <taxon>Bunostominae</taxon>
        <taxon>Necator</taxon>
    </lineage>
</organism>
<reference evidence="2 3" key="1">
    <citation type="submission" date="2023-08" db="EMBL/GenBank/DDBJ databases">
        <title>A Necator americanus chromosomal reference genome.</title>
        <authorList>
            <person name="Ilik V."/>
            <person name="Petrzelkova K.J."/>
            <person name="Pardy F."/>
            <person name="Fuh T."/>
            <person name="Niatou-Singa F.S."/>
            <person name="Gouil Q."/>
            <person name="Baker L."/>
            <person name="Ritchie M.E."/>
            <person name="Jex A.R."/>
            <person name="Gazzola D."/>
            <person name="Li H."/>
            <person name="Toshio Fujiwara R."/>
            <person name="Zhan B."/>
            <person name="Aroian R.V."/>
            <person name="Pafco B."/>
            <person name="Schwarz E.M."/>
        </authorList>
    </citation>
    <scope>NUCLEOTIDE SEQUENCE [LARGE SCALE GENOMIC DNA]</scope>
    <source>
        <strain evidence="2 3">Aroian</strain>
        <tissue evidence="2">Whole animal</tissue>
    </source>
</reference>
<comment type="caution">
    <text evidence="2">The sequence shown here is derived from an EMBL/GenBank/DDBJ whole genome shotgun (WGS) entry which is preliminary data.</text>
</comment>
<feature type="chain" id="PRO_5045318650" description="Secreted protein" evidence="1">
    <location>
        <begin position="20"/>
        <end position="136"/>
    </location>
</feature>
<gene>
    <name evidence="2" type="primary">Necator_chrV.g18177</name>
    <name evidence="2" type="ORF">RB195_013386</name>
</gene>
<dbReference type="Pfam" id="PF17641">
    <property type="entry name" value="ASPRs"/>
    <property type="match status" value="1"/>
</dbReference>
<keyword evidence="3" id="KW-1185">Reference proteome</keyword>
<keyword evidence="1" id="KW-0732">Signal</keyword>
<accession>A0ABR1DV93</accession>
<name>A0ABR1DV93_NECAM</name>
<proteinExistence type="predicted"/>
<feature type="signal peptide" evidence="1">
    <location>
        <begin position="1"/>
        <end position="19"/>
    </location>
</feature>
<evidence type="ECO:0000313" key="3">
    <source>
        <dbReference type="Proteomes" id="UP001303046"/>
    </source>
</evidence>